<proteinExistence type="predicted"/>
<comment type="caution">
    <text evidence="2">The sequence shown here is derived from an EMBL/GenBank/DDBJ whole genome shotgun (WGS) entry which is preliminary data.</text>
</comment>
<sequence length="113" mass="12494">MASMFCAILFIKNASNANKYTAGTAVYRAGDDEFVEYKFKAFRSEFTPLVKEICDNQTLYNLPVSPVIGIFTGPIQDPAITENGQSQKDPPNSVMPETLNTEPVIDKDKKPSI</sequence>
<accession>A0A397U9R9</accession>
<evidence type="ECO:0000313" key="3">
    <source>
        <dbReference type="Proteomes" id="UP000266673"/>
    </source>
</evidence>
<feature type="compositionally biased region" description="Basic and acidic residues" evidence="1">
    <location>
        <begin position="104"/>
        <end position="113"/>
    </location>
</feature>
<protein>
    <submittedName>
        <fullName evidence="2">Uncharacterized protein</fullName>
    </submittedName>
</protein>
<name>A0A397U9R9_9GLOM</name>
<dbReference type="EMBL" id="QKWP01001722">
    <property type="protein sequence ID" value="RIB07050.1"/>
    <property type="molecule type" value="Genomic_DNA"/>
</dbReference>
<dbReference type="OrthoDB" id="2442106at2759"/>
<keyword evidence="3" id="KW-1185">Reference proteome</keyword>
<evidence type="ECO:0000256" key="1">
    <source>
        <dbReference type="SAM" id="MobiDB-lite"/>
    </source>
</evidence>
<reference evidence="2 3" key="1">
    <citation type="submission" date="2018-06" db="EMBL/GenBank/DDBJ databases">
        <title>Comparative genomics reveals the genomic features of Rhizophagus irregularis, R. cerebriforme, R. diaphanum and Gigaspora rosea, and their symbiotic lifestyle signature.</title>
        <authorList>
            <person name="Morin E."/>
            <person name="San Clemente H."/>
            <person name="Chen E.C.H."/>
            <person name="De La Providencia I."/>
            <person name="Hainaut M."/>
            <person name="Kuo A."/>
            <person name="Kohler A."/>
            <person name="Murat C."/>
            <person name="Tang N."/>
            <person name="Roy S."/>
            <person name="Loubradou J."/>
            <person name="Henrissat B."/>
            <person name="Grigoriev I.V."/>
            <person name="Corradi N."/>
            <person name="Roux C."/>
            <person name="Martin F.M."/>
        </authorList>
    </citation>
    <scope>NUCLEOTIDE SEQUENCE [LARGE SCALE GENOMIC DNA]</scope>
    <source>
        <strain evidence="2 3">DAOM 194757</strain>
    </source>
</reference>
<organism evidence="2 3">
    <name type="scientific">Gigaspora rosea</name>
    <dbReference type="NCBI Taxonomy" id="44941"/>
    <lineage>
        <taxon>Eukaryota</taxon>
        <taxon>Fungi</taxon>
        <taxon>Fungi incertae sedis</taxon>
        <taxon>Mucoromycota</taxon>
        <taxon>Glomeromycotina</taxon>
        <taxon>Glomeromycetes</taxon>
        <taxon>Diversisporales</taxon>
        <taxon>Gigasporaceae</taxon>
        <taxon>Gigaspora</taxon>
    </lineage>
</organism>
<dbReference type="Proteomes" id="UP000266673">
    <property type="component" value="Unassembled WGS sequence"/>
</dbReference>
<evidence type="ECO:0000313" key="2">
    <source>
        <dbReference type="EMBL" id="RIB07050.1"/>
    </source>
</evidence>
<feature type="region of interest" description="Disordered" evidence="1">
    <location>
        <begin position="78"/>
        <end position="113"/>
    </location>
</feature>
<dbReference type="AlphaFoldDB" id="A0A397U9R9"/>
<gene>
    <name evidence="2" type="ORF">C2G38_2215554</name>
</gene>